<dbReference type="PIRSF" id="PIRSF035170">
    <property type="entry name" value="HD_phosphohydro"/>
    <property type="match status" value="1"/>
</dbReference>
<dbReference type="EMBL" id="CP132507">
    <property type="protein sequence ID" value="WNO06104.1"/>
    <property type="molecule type" value="Genomic_DNA"/>
</dbReference>
<keyword evidence="1" id="KW-0675">Receptor</keyword>
<dbReference type="SUPFAM" id="SSF109604">
    <property type="entry name" value="HD-domain/PDEase-like"/>
    <property type="match status" value="1"/>
</dbReference>
<keyword evidence="2" id="KW-1185">Reference proteome</keyword>
<evidence type="ECO:0000313" key="2">
    <source>
        <dbReference type="Proteomes" id="UP001302257"/>
    </source>
</evidence>
<dbReference type="Proteomes" id="UP001302257">
    <property type="component" value="Chromosome"/>
</dbReference>
<organism evidence="1 2">
    <name type="scientific">Rhodoferax mekongensis</name>
    <dbReference type="NCBI Taxonomy" id="3068341"/>
    <lineage>
        <taxon>Bacteria</taxon>
        <taxon>Pseudomonadati</taxon>
        <taxon>Pseudomonadota</taxon>
        <taxon>Betaproteobacteria</taxon>
        <taxon>Burkholderiales</taxon>
        <taxon>Comamonadaceae</taxon>
        <taxon>Rhodoferax</taxon>
    </lineage>
</organism>
<protein>
    <submittedName>
        <fullName evidence="1">N-methyl-D-aspartate receptor NMDAR2C subunit</fullName>
    </submittedName>
</protein>
<dbReference type="RefSeq" id="WP_313868825.1">
    <property type="nucleotide sequence ID" value="NZ_CP132507.1"/>
</dbReference>
<proteinExistence type="predicted"/>
<dbReference type="InterPro" id="IPR009218">
    <property type="entry name" value="HD_phosphohydro"/>
</dbReference>
<dbReference type="PANTHER" id="PTHR21174">
    <property type="match status" value="1"/>
</dbReference>
<reference evidence="1 2" key="1">
    <citation type="submission" date="2023-08" db="EMBL/GenBank/DDBJ databases">
        <title>Rhodoferax potami sp. nov. and Rhodoferax mekongensis sp. nov., isolated from the Mekong River in Thailand.</title>
        <authorList>
            <person name="Kitikhun S."/>
            <person name="Charoenyingcharoen P."/>
            <person name="Siriarchawattana P."/>
            <person name="Likhitrattanapisal S."/>
            <person name="Nilsakha T."/>
            <person name="Chanpet A."/>
            <person name="Rattanawaree P."/>
            <person name="Ingsriswang S."/>
        </authorList>
    </citation>
    <scope>NUCLEOTIDE SEQUENCE [LARGE SCALE GENOMIC DNA]</scope>
    <source>
        <strain evidence="1 2">TBRC 17307</strain>
    </source>
</reference>
<dbReference type="Gene3D" id="1.10.3210.10">
    <property type="entry name" value="Hypothetical protein af1432"/>
    <property type="match status" value="1"/>
</dbReference>
<sequence length="209" mass="23212">MNTAPSLAALKPLFASAWHDAGARTDGTVLCDALLAAYSEPHRHYHSTQHLAECLQGFEAVRHLAQRPAEVALALWFHDAVYDVQRHDNEAQSAAWARNALTTAGVQVEVAERVYELVMATRHTSVPAAGDAQLLVDIDLSILGADVQRFAQYEQQIRAEYAFVPEDLFRTKRKEVLQSFADRPRIYGSDHFHAALEVRARANLARAVA</sequence>
<evidence type="ECO:0000313" key="1">
    <source>
        <dbReference type="EMBL" id="WNO06104.1"/>
    </source>
</evidence>
<gene>
    <name evidence="1" type="ORF">RAN89_06650</name>
</gene>
<name>A0ABZ0B2F3_9BURK</name>
<accession>A0ABZ0B2F3</accession>
<dbReference type="PANTHER" id="PTHR21174:SF0">
    <property type="entry name" value="HD PHOSPHOHYDROLASE FAMILY PROTEIN-RELATED"/>
    <property type="match status" value="1"/>
</dbReference>